<dbReference type="Pfam" id="PF02493">
    <property type="entry name" value="MORN"/>
    <property type="match status" value="4"/>
</dbReference>
<gene>
    <name evidence="2" type="ORF">NSCI0253_LOCUS27885</name>
</gene>
<accession>A0A7S1FAG8</accession>
<keyword evidence="1" id="KW-0677">Repeat</keyword>
<protein>
    <recommendedName>
        <fullName evidence="3">Heterokaryon incompatibility domain-containing protein</fullName>
    </recommendedName>
</protein>
<dbReference type="FunFam" id="2.20.110.10:FF:000002">
    <property type="entry name" value="Phosphatidylinositol 4-phosphate 5-kinase 8"/>
    <property type="match status" value="1"/>
</dbReference>
<dbReference type="SUPFAM" id="SSF82185">
    <property type="entry name" value="Histone H3 K4-specific methyltransferase SET7/9 N-terminal domain"/>
    <property type="match status" value="1"/>
</dbReference>
<dbReference type="InterPro" id="IPR003409">
    <property type="entry name" value="MORN"/>
</dbReference>
<evidence type="ECO:0000256" key="1">
    <source>
        <dbReference type="ARBA" id="ARBA00022737"/>
    </source>
</evidence>
<dbReference type="Gene3D" id="2.20.110.10">
    <property type="entry name" value="Histone H3 K4-specific methyltransferase SET7/9 N-terminal domain"/>
    <property type="match status" value="2"/>
</dbReference>
<name>A0A7S1FAG8_NOCSC</name>
<dbReference type="AlphaFoldDB" id="A0A7S1FAG8"/>
<dbReference type="SMART" id="SM00698">
    <property type="entry name" value="MORN"/>
    <property type="match status" value="4"/>
</dbReference>
<sequence>MGASTSQQQWACPCHCATDFGDFRVSSGDSDEEGPHRGGRNTLPDLRFVELGRLRTHGRMPRCGTGETFVHPKRGDQNANIFNSYQSFNRSSTCFVFVSQRWLSPGNGPEGHPDTVHDDKFKLIVEACERLQVALLFEGWKVAIWMDYMCVDQDARPTWEFLQMLTSVMTVCDVMLTPVVDVRHTSWQPPQQWNDCFDEYKAEEWLNYWRRAWCRVEALLAAAMPMMDTSRAQLFKAGALRNAISKGHRPHMIFGNKEMEAHRSPLFLPPLLHTHLHKYPPEEGDISVPADLKIVRELVAEARSYIKVLTESYEGETDSDGQPHGHGIKTWSSGKAYEGNFVDGKMHGHGSCMYPFWDVYEGEWSSNMRHGEGKHFYANGDTYFGQWANNKKHGTGKYHYVTGDEDAGRFVNGVFTESLAASTNVH</sequence>
<reference evidence="2" key="1">
    <citation type="submission" date="2021-01" db="EMBL/GenBank/DDBJ databases">
        <authorList>
            <person name="Corre E."/>
            <person name="Pelletier E."/>
            <person name="Niang G."/>
            <person name="Scheremetjew M."/>
            <person name="Finn R."/>
            <person name="Kale V."/>
            <person name="Holt S."/>
            <person name="Cochrane G."/>
            <person name="Meng A."/>
            <person name="Brown T."/>
            <person name="Cohen L."/>
        </authorList>
    </citation>
    <scope>NUCLEOTIDE SEQUENCE</scope>
</reference>
<evidence type="ECO:0008006" key="3">
    <source>
        <dbReference type="Google" id="ProtNLM"/>
    </source>
</evidence>
<evidence type="ECO:0000313" key="2">
    <source>
        <dbReference type="EMBL" id="CAD8853534.1"/>
    </source>
</evidence>
<organism evidence="2">
    <name type="scientific">Noctiluca scintillans</name>
    <name type="common">Sea sparkle</name>
    <name type="synonym">Red tide dinoflagellate</name>
    <dbReference type="NCBI Taxonomy" id="2966"/>
    <lineage>
        <taxon>Eukaryota</taxon>
        <taxon>Sar</taxon>
        <taxon>Alveolata</taxon>
        <taxon>Dinophyceae</taxon>
        <taxon>Noctilucales</taxon>
        <taxon>Noctilucaceae</taxon>
        <taxon>Noctiluca</taxon>
    </lineage>
</organism>
<dbReference type="EMBL" id="HBFQ01039340">
    <property type="protein sequence ID" value="CAD8853534.1"/>
    <property type="molecule type" value="Transcribed_RNA"/>
</dbReference>
<proteinExistence type="predicted"/>
<dbReference type="PANTHER" id="PTHR43215">
    <property type="entry name" value="RADIAL SPOKE HEAD 1 HOMOLOG"/>
    <property type="match status" value="1"/>
</dbReference>
<dbReference type="PANTHER" id="PTHR43215:SF14">
    <property type="entry name" value="RADIAL SPOKE HEAD 1 HOMOLOG"/>
    <property type="match status" value="1"/>
</dbReference>